<name>A0A9J7DZC7_SPOLT</name>
<evidence type="ECO:0000259" key="3">
    <source>
        <dbReference type="Pfam" id="PF00538"/>
    </source>
</evidence>
<dbReference type="KEGG" id="sliu:111351223"/>
<protein>
    <submittedName>
        <fullName evidence="5">Uncharacterized protein LOC111351223</fullName>
    </submittedName>
</protein>
<dbReference type="GO" id="GO:0003677">
    <property type="term" value="F:DNA binding"/>
    <property type="evidence" value="ECO:0007669"/>
    <property type="project" value="InterPro"/>
</dbReference>
<dbReference type="Proteomes" id="UP000301870">
    <property type="component" value="Chromosome 13"/>
</dbReference>
<dbReference type="GeneID" id="111351223"/>
<keyword evidence="4" id="KW-1185">Reference proteome</keyword>
<feature type="compositionally biased region" description="Low complexity" evidence="2">
    <location>
        <begin position="352"/>
        <end position="377"/>
    </location>
</feature>
<dbReference type="SUPFAM" id="SSF46689">
    <property type="entry name" value="Homeodomain-like"/>
    <property type="match status" value="1"/>
</dbReference>
<dbReference type="Pfam" id="PF00538">
    <property type="entry name" value="Linker_histone"/>
    <property type="match status" value="1"/>
</dbReference>
<organism evidence="4 5">
    <name type="scientific">Spodoptera litura</name>
    <name type="common">Asian cotton leafworm</name>
    <dbReference type="NCBI Taxonomy" id="69820"/>
    <lineage>
        <taxon>Eukaryota</taxon>
        <taxon>Metazoa</taxon>
        <taxon>Ecdysozoa</taxon>
        <taxon>Arthropoda</taxon>
        <taxon>Hexapoda</taxon>
        <taxon>Insecta</taxon>
        <taxon>Pterygota</taxon>
        <taxon>Neoptera</taxon>
        <taxon>Endopterygota</taxon>
        <taxon>Lepidoptera</taxon>
        <taxon>Glossata</taxon>
        <taxon>Ditrysia</taxon>
        <taxon>Noctuoidea</taxon>
        <taxon>Noctuidae</taxon>
        <taxon>Amphipyrinae</taxon>
        <taxon>Spodoptera</taxon>
    </lineage>
</organism>
<feature type="region of interest" description="Disordered" evidence="2">
    <location>
        <begin position="282"/>
        <end position="301"/>
    </location>
</feature>
<dbReference type="Pfam" id="PF13551">
    <property type="entry name" value="HTH_29"/>
    <property type="match status" value="1"/>
</dbReference>
<dbReference type="Gene3D" id="1.10.10.10">
    <property type="entry name" value="Winged helix-like DNA-binding domain superfamily/Winged helix DNA-binding domain"/>
    <property type="match status" value="2"/>
</dbReference>
<evidence type="ECO:0000256" key="2">
    <source>
        <dbReference type="SAM" id="MobiDB-lite"/>
    </source>
</evidence>
<dbReference type="GO" id="GO:0005634">
    <property type="term" value="C:nucleus"/>
    <property type="evidence" value="ECO:0007669"/>
    <property type="project" value="UniProtKB-SubCell"/>
</dbReference>
<dbReference type="OrthoDB" id="9996331at2759"/>
<evidence type="ECO:0000313" key="5">
    <source>
        <dbReference type="RefSeq" id="XP_022818792.1"/>
    </source>
</evidence>
<dbReference type="InterPro" id="IPR036388">
    <property type="entry name" value="WH-like_DNA-bd_sf"/>
</dbReference>
<dbReference type="GO" id="GO:0006334">
    <property type="term" value="P:nucleosome assembly"/>
    <property type="evidence" value="ECO:0007669"/>
    <property type="project" value="InterPro"/>
</dbReference>
<sequence length="391" mass="42736">MAPRLTALEREHIIALRQSGCRIVDISRLTGITKRTIYLWIRRWEKDGSLQAHHRKVYKRATTAEQDAAIVAAHASDPLMSTRVSSTSYNISMDTVRRRLREAMKKKDEEAGKSEAKKENDRKLFCPNCNTEVETPAAKRQENQRKIMIARVYHYLAQELEELKKMSGPQQMDAMAQLHKRAAAATGVKEAAVEQALKEEAQKKEARKEAKRRVAITPRKKPLRKTDKVSKKASNWIPTMPQVLTRIAAGASGPARGKKRPTVASASKAAQATVRSLMATDEPTKHVARKSARAVAKPSHSEVINKAVREMKYGTGKGSSLDAIETYIGAQYKVDAETLAPLATSSDAKPNASAAGAKRKASAAAAKGPPAKMAKSSIAKGKKTPATAADK</sequence>
<comment type="subcellular location">
    <subcellularLocation>
        <location evidence="1">Nucleus</location>
    </subcellularLocation>
</comment>
<dbReference type="RefSeq" id="XP_022818792.1">
    <property type="nucleotide sequence ID" value="XM_022963024.1"/>
</dbReference>
<feature type="domain" description="H15" evidence="3">
    <location>
        <begin position="297"/>
        <end position="338"/>
    </location>
</feature>
<evidence type="ECO:0000256" key="1">
    <source>
        <dbReference type="ARBA" id="ARBA00004123"/>
    </source>
</evidence>
<dbReference type="GO" id="GO:0000786">
    <property type="term" value="C:nucleosome"/>
    <property type="evidence" value="ECO:0007669"/>
    <property type="project" value="InterPro"/>
</dbReference>
<dbReference type="InterPro" id="IPR009057">
    <property type="entry name" value="Homeodomain-like_sf"/>
</dbReference>
<proteinExistence type="predicted"/>
<accession>A0A9J7DZC7</accession>
<dbReference type="AlphaFoldDB" id="A0A9J7DZC7"/>
<evidence type="ECO:0000313" key="4">
    <source>
        <dbReference type="Proteomes" id="UP000301870"/>
    </source>
</evidence>
<gene>
    <name evidence="5" type="primary">LOC111351223</name>
</gene>
<reference evidence="5" key="1">
    <citation type="submission" date="2025-08" db="UniProtKB">
        <authorList>
            <consortium name="RefSeq"/>
        </authorList>
    </citation>
    <scope>IDENTIFICATION</scope>
    <source>
        <strain evidence="5">Ishihara</strain>
        <tissue evidence="5">Whole body</tissue>
    </source>
</reference>
<dbReference type="InterPro" id="IPR005818">
    <property type="entry name" value="Histone_H1/H5_H15"/>
</dbReference>
<feature type="region of interest" description="Disordered" evidence="2">
    <location>
        <begin position="343"/>
        <end position="391"/>
    </location>
</feature>